<sequence>MKTIVAILLSGLLLLHTLAVTFVWNVYQWQQEKTLAHDLTMYRSTDSLVEFNVALPNSPDQTSRPAITDRGFSYRSAYYEPIRLEVHDKALVLLCLETKNARFGDPDLLSFLEDYLTDWDYATHKTRKLIKLIISEYSPPERQSLRVLCYEWSQQPDFDDVRIVVPQSSSSIHAPPPNNGLLLS</sequence>
<proteinExistence type="predicted"/>
<reference evidence="1 2" key="1">
    <citation type="submission" date="2022-04" db="EMBL/GenBank/DDBJ databases">
        <title>Spirosoma sp. strain RP8 genome sequencing and assembly.</title>
        <authorList>
            <person name="Jung Y."/>
        </authorList>
    </citation>
    <scope>NUCLEOTIDE SEQUENCE [LARGE SCALE GENOMIC DNA]</scope>
    <source>
        <strain evidence="1 2">RP8</strain>
    </source>
</reference>
<dbReference type="Proteomes" id="UP001202180">
    <property type="component" value="Unassembled WGS sequence"/>
</dbReference>
<keyword evidence="2" id="KW-1185">Reference proteome</keyword>
<accession>A0ABT0HNB5</accession>
<evidence type="ECO:0000313" key="1">
    <source>
        <dbReference type="EMBL" id="MCK8493663.1"/>
    </source>
</evidence>
<evidence type="ECO:0000313" key="2">
    <source>
        <dbReference type="Proteomes" id="UP001202180"/>
    </source>
</evidence>
<organism evidence="1 2">
    <name type="scientific">Spirosoma liriopis</name>
    <dbReference type="NCBI Taxonomy" id="2937440"/>
    <lineage>
        <taxon>Bacteria</taxon>
        <taxon>Pseudomonadati</taxon>
        <taxon>Bacteroidota</taxon>
        <taxon>Cytophagia</taxon>
        <taxon>Cytophagales</taxon>
        <taxon>Cytophagaceae</taxon>
        <taxon>Spirosoma</taxon>
    </lineage>
</organism>
<comment type="caution">
    <text evidence="1">The sequence shown here is derived from an EMBL/GenBank/DDBJ whole genome shotgun (WGS) entry which is preliminary data.</text>
</comment>
<dbReference type="EMBL" id="JALPRF010000003">
    <property type="protein sequence ID" value="MCK8493663.1"/>
    <property type="molecule type" value="Genomic_DNA"/>
</dbReference>
<name>A0ABT0HNB5_9BACT</name>
<gene>
    <name evidence="1" type="ORF">M0L20_17485</name>
</gene>
<dbReference type="RefSeq" id="WP_248478261.1">
    <property type="nucleotide sequence ID" value="NZ_JALPRF010000003.1"/>
</dbReference>
<protein>
    <submittedName>
        <fullName evidence="1">Uncharacterized protein</fullName>
    </submittedName>
</protein>